<keyword evidence="1" id="KW-0472">Membrane</keyword>
<accession>A0A8H6WRJ9</accession>
<feature type="transmembrane region" description="Helical" evidence="1">
    <location>
        <begin position="111"/>
        <end position="133"/>
    </location>
</feature>
<gene>
    <name evidence="2" type="ORF">MVEN_02588100</name>
</gene>
<dbReference type="EMBL" id="JACAZI010000039">
    <property type="protein sequence ID" value="KAF7326941.1"/>
    <property type="molecule type" value="Genomic_DNA"/>
</dbReference>
<keyword evidence="1" id="KW-0812">Transmembrane</keyword>
<evidence type="ECO:0000313" key="2">
    <source>
        <dbReference type="EMBL" id="KAF7326941.1"/>
    </source>
</evidence>
<evidence type="ECO:0000256" key="1">
    <source>
        <dbReference type="SAM" id="Phobius"/>
    </source>
</evidence>
<evidence type="ECO:0000313" key="3">
    <source>
        <dbReference type="Proteomes" id="UP000620124"/>
    </source>
</evidence>
<organism evidence="2 3">
    <name type="scientific">Mycena venus</name>
    <dbReference type="NCBI Taxonomy" id="2733690"/>
    <lineage>
        <taxon>Eukaryota</taxon>
        <taxon>Fungi</taxon>
        <taxon>Dikarya</taxon>
        <taxon>Basidiomycota</taxon>
        <taxon>Agaricomycotina</taxon>
        <taxon>Agaricomycetes</taxon>
        <taxon>Agaricomycetidae</taxon>
        <taxon>Agaricales</taxon>
        <taxon>Marasmiineae</taxon>
        <taxon>Mycenaceae</taxon>
        <taxon>Mycena</taxon>
    </lineage>
</organism>
<dbReference type="OrthoDB" id="3007657at2759"/>
<feature type="transmembrane region" description="Helical" evidence="1">
    <location>
        <begin position="218"/>
        <end position="242"/>
    </location>
</feature>
<reference evidence="2" key="1">
    <citation type="submission" date="2020-05" db="EMBL/GenBank/DDBJ databases">
        <title>Mycena genomes resolve the evolution of fungal bioluminescence.</title>
        <authorList>
            <person name="Tsai I.J."/>
        </authorList>
    </citation>
    <scope>NUCLEOTIDE SEQUENCE</scope>
    <source>
        <strain evidence="2">CCC161011</strain>
    </source>
</reference>
<keyword evidence="1" id="KW-1133">Transmembrane helix</keyword>
<feature type="transmembrane region" description="Helical" evidence="1">
    <location>
        <begin position="6"/>
        <end position="30"/>
    </location>
</feature>
<feature type="transmembrane region" description="Helical" evidence="1">
    <location>
        <begin position="145"/>
        <end position="173"/>
    </location>
</feature>
<dbReference type="AlphaFoldDB" id="A0A8H6WRJ9"/>
<protein>
    <recommendedName>
        <fullName evidence="4">TLC domain-containing protein</fullName>
    </recommendedName>
</protein>
<sequence length="275" mass="30332">MAPTLYLPVFFFSYLHIFLFYLLISVAAGTRSVLLKTNSRFRDHGEERQRSIVSMLSGIVAKLLLAALVFPIIRATVLAHDSWSPALVTRARLCAKMLMVADLFDMTYRKVSAVVWIHHTLTFAACLVGLLYITPDEPEVARLWVTVPMLFLGVGVGITDIGGDVAVMLYYLSPPSRLLLRAIEMCGWHIMLGRATQWSLILAFFLRGQWLELGLGPGTLVVIGTVMVGWVAAEVGEIHAVLGMGEKLRAKMLEGDGSRVLVDSESDVPSENLKS</sequence>
<proteinExistence type="predicted"/>
<evidence type="ECO:0008006" key="4">
    <source>
        <dbReference type="Google" id="ProtNLM"/>
    </source>
</evidence>
<keyword evidence="3" id="KW-1185">Reference proteome</keyword>
<feature type="transmembrane region" description="Helical" evidence="1">
    <location>
        <begin position="51"/>
        <end position="73"/>
    </location>
</feature>
<comment type="caution">
    <text evidence="2">The sequence shown here is derived from an EMBL/GenBank/DDBJ whole genome shotgun (WGS) entry which is preliminary data.</text>
</comment>
<name>A0A8H6WRJ9_9AGAR</name>
<dbReference type="Proteomes" id="UP000620124">
    <property type="component" value="Unassembled WGS sequence"/>
</dbReference>